<keyword evidence="3" id="KW-1185">Reference proteome</keyword>
<gene>
    <name evidence="2" type="ORF">CRP01_17540</name>
</gene>
<proteinExistence type="predicted"/>
<sequence length="285" mass="31829">MDRDLQILEAYIRGTLDETARAEVEDRLQRDQVFASNKAEVELMIQTIERAGRNALFSSVERFALTAEDQSGLGKMLNEQGRKAVFQQAEQWNKETKRVRNKLRFGTKQIQLAAATFLLIIVSVFLIRMLIKNSGPEQLVAEFFSPFPGIGLVKAGNNGDNAKDSLRSLAAQYYSAEDWENAILQYNALNDGTPDSLSLFFLGNSYLATGDYELAGRSLELFRPMAAVYNLSDPSNWYLALAYLGQQDVEKASKLLDELAQKQTAYGRLAGQLIVEIAADRPALE</sequence>
<dbReference type="EMBL" id="PDUD01000022">
    <property type="protein sequence ID" value="PHN05319.1"/>
    <property type="molecule type" value="Genomic_DNA"/>
</dbReference>
<reference evidence="2 3" key="1">
    <citation type="submission" date="2017-10" db="EMBL/GenBank/DDBJ databases">
        <title>The draft genome sequence of Lewinella nigricans NBRC 102662.</title>
        <authorList>
            <person name="Wang K."/>
        </authorList>
    </citation>
    <scope>NUCLEOTIDE SEQUENCE [LARGE SCALE GENOMIC DNA]</scope>
    <source>
        <strain evidence="2 3">NBRC 102662</strain>
    </source>
</reference>
<evidence type="ECO:0000313" key="3">
    <source>
        <dbReference type="Proteomes" id="UP000223913"/>
    </source>
</evidence>
<feature type="transmembrane region" description="Helical" evidence="1">
    <location>
        <begin position="110"/>
        <end position="131"/>
    </location>
</feature>
<dbReference type="Gene3D" id="1.25.40.10">
    <property type="entry name" value="Tetratricopeptide repeat domain"/>
    <property type="match status" value="1"/>
</dbReference>
<protein>
    <recommendedName>
        <fullName evidence="4">Tetratricopeptide repeat protein</fullName>
    </recommendedName>
</protein>
<evidence type="ECO:0000313" key="2">
    <source>
        <dbReference type="EMBL" id="PHN05319.1"/>
    </source>
</evidence>
<keyword evidence="1" id="KW-0812">Transmembrane</keyword>
<accession>A0A2D0NAX4</accession>
<evidence type="ECO:0008006" key="4">
    <source>
        <dbReference type="Google" id="ProtNLM"/>
    </source>
</evidence>
<dbReference type="SUPFAM" id="SSF48452">
    <property type="entry name" value="TPR-like"/>
    <property type="match status" value="1"/>
</dbReference>
<evidence type="ECO:0000256" key="1">
    <source>
        <dbReference type="SAM" id="Phobius"/>
    </source>
</evidence>
<dbReference type="Proteomes" id="UP000223913">
    <property type="component" value="Unassembled WGS sequence"/>
</dbReference>
<keyword evidence="1" id="KW-0472">Membrane</keyword>
<name>A0A2D0NAX4_FLAN2</name>
<keyword evidence="1" id="KW-1133">Transmembrane helix</keyword>
<comment type="caution">
    <text evidence="2">The sequence shown here is derived from an EMBL/GenBank/DDBJ whole genome shotgun (WGS) entry which is preliminary data.</text>
</comment>
<dbReference type="InterPro" id="IPR011990">
    <property type="entry name" value="TPR-like_helical_dom_sf"/>
</dbReference>
<dbReference type="AlphaFoldDB" id="A0A2D0NAX4"/>
<organism evidence="2 3">
    <name type="scientific">Flavilitoribacter nigricans (strain ATCC 23147 / DSM 23189 / NBRC 102662 / NCIMB 1420 / SS-2)</name>
    <name type="common">Lewinella nigricans</name>
    <dbReference type="NCBI Taxonomy" id="1122177"/>
    <lineage>
        <taxon>Bacteria</taxon>
        <taxon>Pseudomonadati</taxon>
        <taxon>Bacteroidota</taxon>
        <taxon>Saprospiria</taxon>
        <taxon>Saprospirales</taxon>
        <taxon>Lewinellaceae</taxon>
        <taxon>Flavilitoribacter</taxon>
    </lineage>
</organism>